<keyword evidence="6" id="KW-1185">Reference proteome</keyword>
<evidence type="ECO:0000256" key="2">
    <source>
        <dbReference type="ARBA" id="ARBA00022840"/>
    </source>
</evidence>
<organism evidence="5 6">
    <name type="scientific">Cyanobacterium aponinum (strain PCC 10605)</name>
    <dbReference type="NCBI Taxonomy" id="755178"/>
    <lineage>
        <taxon>Bacteria</taxon>
        <taxon>Bacillati</taxon>
        <taxon>Cyanobacteriota</taxon>
        <taxon>Cyanophyceae</taxon>
        <taxon>Oscillatoriophycideae</taxon>
        <taxon>Chroococcales</taxon>
        <taxon>Geminocystaceae</taxon>
        <taxon>Cyanobacterium</taxon>
    </lineage>
</organism>
<comment type="similarity">
    <text evidence="3">Belongs to the CoaE family.</text>
</comment>
<dbReference type="GO" id="GO:0015937">
    <property type="term" value="P:coenzyme A biosynthetic process"/>
    <property type="evidence" value="ECO:0007669"/>
    <property type="project" value="UniProtKB-UniRule"/>
</dbReference>
<accession>K9Z137</accession>
<evidence type="ECO:0000256" key="4">
    <source>
        <dbReference type="NCBIfam" id="TIGR00152"/>
    </source>
</evidence>
<sequence>MKGNNIKSKIIGLTGGIATGKSTVSNYLRDKYYIPVFDADIFARDAVKVDSPIFVSIIERYGSDILLDNNTLNRSKLGTIIFNDIREKEWLESQIHPFVYNCFRSLIPTLTEEINIFTIPLLFEANMTDLVSEIWVVTCDYEQQLTRLQSRNNLSKKDAIARINSQMSLTEKVQLADVVIDNNGNLTQLIAQIDGIMSSYFHKN</sequence>
<dbReference type="EMBL" id="CP003947">
    <property type="protein sequence ID" value="AFZ52447.1"/>
    <property type="molecule type" value="Genomic_DNA"/>
</dbReference>
<dbReference type="eggNOG" id="COG0237">
    <property type="taxonomic scope" value="Bacteria"/>
</dbReference>
<evidence type="ECO:0000256" key="1">
    <source>
        <dbReference type="ARBA" id="ARBA00022741"/>
    </source>
</evidence>
<dbReference type="KEGG" id="can:Cyan10605_0299"/>
<evidence type="ECO:0000256" key="3">
    <source>
        <dbReference type="HAMAP-Rule" id="MF_00376"/>
    </source>
</evidence>
<dbReference type="GO" id="GO:0005524">
    <property type="term" value="F:ATP binding"/>
    <property type="evidence" value="ECO:0007669"/>
    <property type="project" value="UniProtKB-UniRule"/>
</dbReference>
<keyword evidence="1 3" id="KW-0547">Nucleotide-binding</keyword>
<dbReference type="PANTHER" id="PTHR10695:SF46">
    <property type="entry name" value="BIFUNCTIONAL COENZYME A SYNTHASE-RELATED"/>
    <property type="match status" value="1"/>
</dbReference>
<dbReference type="STRING" id="755178.Cyan10605_0299"/>
<gene>
    <name evidence="3" type="primary">coaE</name>
    <name evidence="5" type="ordered locus">Cyan10605_0299</name>
</gene>
<evidence type="ECO:0000313" key="5">
    <source>
        <dbReference type="EMBL" id="AFZ52447.1"/>
    </source>
</evidence>
<dbReference type="PATRIC" id="fig|755178.3.peg.311"/>
<keyword evidence="3" id="KW-0963">Cytoplasm</keyword>
<dbReference type="HAMAP" id="MF_00376">
    <property type="entry name" value="Dephospho_CoA_kinase"/>
    <property type="match status" value="1"/>
</dbReference>
<comment type="function">
    <text evidence="3">Catalyzes the phosphorylation of the 3'-hydroxyl group of dephosphocoenzyme A to form coenzyme A.</text>
</comment>
<comment type="catalytic activity">
    <reaction evidence="3">
        <text>3'-dephospho-CoA + ATP = ADP + CoA + H(+)</text>
        <dbReference type="Rhea" id="RHEA:18245"/>
        <dbReference type="ChEBI" id="CHEBI:15378"/>
        <dbReference type="ChEBI" id="CHEBI:30616"/>
        <dbReference type="ChEBI" id="CHEBI:57287"/>
        <dbReference type="ChEBI" id="CHEBI:57328"/>
        <dbReference type="ChEBI" id="CHEBI:456216"/>
        <dbReference type="EC" id="2.7.1.24"/>
    </reaction>
</comment>
<evidence type="ECO:0000313" key="6">
    <source>
        <dbReference type="Proteomes" id="UP000010480"/>
    </source>
</evidence>
<dbReference type="AlphaFoldDB" id="K9Z137"/>
<dbReference type="CDD" id="cd02022">
    <property type="entry name" value="DPCK"/>
    <property type="match status" value="1"/>
</dbReference>
<reference evidence="6" key="1">
    <citation type="journal article" date="2013" name="Proc. Natl. Acad. Sci. U.S.A.">
        <title>Improving the coverage of the cyanobacterial phylum using diversity-driven genome sequencing.</title>
        <authorList>
            <person name="Shih P.M."/>
            <person name="Wu D."/>
            <person name="Latifi A."/>
            <person name="Axen S.D."/>
            <person name="Fewer D.P."/>
            <person name="Talla E."/>
            <person name="Calteau A."/>
            <person name="Cai F."/>
            <person name="Tandeau de Marsac N."/>
            <person name="Rippka R."/>
            <person name="Herdman M."/>
            <person name="Sivonen K."/>
            <person name="Coursin T."/>
            <person name="Laurent T."/>
            <person name="Goodwin L."/>
            <person name="Nolan M."/>
            <person name="Davenport K.W."/>
            <person name="Han C.S."/>
            <person name="Rubin E.M."/>
            <person name="Eisen J.A."/>
            <person name="Woyke T."/>
            <person name="Gugger M."/>
            <person name="Kerfeld C.A."/>
        </authorList>
    </citation>
    <scope>NUCLEOTIDE SEQUENCE [LARGE SCALE GENOMIC DNA]</scope>
    <source>
        <strain evidence="6">PCC 10605</strain>
    </source>
</reference>
<dbReference type="EC" id="2.7.1.24" evidence="3 4"/>
<dbReference type="InterPro" id="IPR027417">
    <property type="entry name" value="P-loop_NTPase"/>
</dbReference>
<name>K9Z137_CYAAP</name>
<dbReference type="Gene3D" id="3.40.50.300">
    <property type="entry name" value="P-loop containing nucleotide triphosphate hydrolases"/>
    <property type="match status" value="1"/>
</dbReference>
<dbReference type="SUPFAM" id="SSF52540">
    <property type="entry name" value="P-loop containing nucleoside triphosphate hydrolases"/>
    <property type="match status" value="1"/>
</dbReference>
<dbReference type="HOGENOM" id="CLU_057180_1_2_3"/>
<keyword evidence="2 3" id="KW-0067">ATP-binding</keyword>
<dbReference type="NCBIfam" id="TIGR00152">
    <property type="entry name" value="dephospho-CoA kinase"/>
    <property type="match status" value="1"/>
</dbReference>
<dbReference type="UniPathway" id="UPA00241">
    <property type="reaction ID" value="UER00356"/>
</dbReference>
<dbReference type="PROSITE" id="PS51219">
    <property type="entry name" value="DPCK"/>
    <property type="match status" value="1"/>
</dbReference>
<proteinExistence type="inferred from homology"/>
<comment type="pathway">
    <text evidence="3">Cofactor biosynthesis; coenzyme A biosynthesis; CoA from (R)-pantothenate: step 5/5.</text>
</comment>
<keyword evidence="3 5" id="KW-0808">Transferase</keyword>
<dbReference type="GO" id="GO:0005737">
    <property type="term" value="C:cytoplasm"/>
    <property type="evidence" value="ECO:0007669"/>
    <property type="project" value="UniProtKB-SubCell"/>
</dbReference>
<protein>
    <recommendedName>
        <fullName evidence="3 4">Dephospho-CoA kinase</fullName>
        <ecNumber evidence="3 4">2.7.1.24</ecNumber>
    </recommendedName>
    <alternativeName>
        <fullName evidence="3">Dephosphocoenzyme A kinase</fullName>
    </alternativeName>
</protein>
<dbReference type="RefSeq" id="WP_015218179.1">
    <property type="nucleotide sequence ID" value="NC_019776.1"/>
</dbReference>
<comment type="subcellular location">
    <subcellularLocation>
        <location evidence="3">Cytoplasm</location>
    </subcellularLocation>
</comment>
<dbReference type="GO" id="GO:0004140">
    <property type="term" value="F:dephospho-CoA kinase activity"/>
    <property type="evidence" value="ECO:0007669"/>
    <property type="project" value="UniProtKB-UniRule"/>
</dbReference>
<keyword evidence="3" id="KW-0173">Coenzyme A biosynthesis</keyword>
<feature type="binding site" evidence="3">
    <location>
        <begin position="18"/>
        <end position="23"/>
    </location>
    <ligand>
        <name>ATP</name>
        <dbReference type="ChEBI" id="CHEBI:30616"/>
    </ligand>
</feature>
<dbReference type="PANTHER" id="PTHR10695">
    <property type="entry name" value="DEPHOSPHO-COA KINASE-RELATED"/>
    <property type="match status" value="1"/>
</dbReference>
<dbReference type="Pfam" id="PF01121">
    <property type="entry name" value="CoaE"/>
    <property type="match status" value="1"/>
</dbReference>
<dbReference type="Proteomes" id="UP000010480">
    <property type="component" value="Chromosome"/>
</dbReference>
<keyword evidence="3 5" id="KW-0418">Kinase</keyword>
<dbReference type="InterPro" id="IPR001977">
    <property type="entry name" value="Depp_CoAkinase"/>
</dbReference>